<protein>
    <recommendedName>
        <fullName evidence="3">Phage-like protein</fullName>
    </recommendedName>
</protein>
<organism evidence="1 2">
    <name type="scientific">Pseudomonas juntendi</name>
    <dbReference type="NCBI Taxonomy" id="2666183"/>
    <lineage>
        <taxon>Bacteria</taxon>
        <taxon>Pseudomonadati</taxon>
        <taxon>Pseudomonadota</taxon>
        <taxon>Gammaproteobacteria</taxon>
        <taxon>Pseudomonadales</taxon>
        <taxon>Pseudomonadaceae</taxon>
        <taxon>Pseudomonas</taxon>
    </lineage>
</organism>
<dbReference type="RefSeq" id="WP_182336989.1">
    <property type="nucleotide sequence ID" value="NZ_JACGDA010000048.1"/>
</dbReference>
<evidence type="ECO:0000313" key="2">
    <source>
        <dbReference type="Proteomes" id="UP000577346"/>
    </source>
</evidence>
<evidence type="ECO:0000313" key="1">
    <source>
        <dbReference type="EMBL" id="MBA6149652.1"/>
    </source>
</evidence>
<proteinExistence type="predicted"/>
<dbReference type="AlphaFoldDB" id="A0A7W2R0I0"/>
<sequence>MIYRDVISAVIRALASETINSAGGCDYTPKVQASKLKGEIVGKDAAFLTDCWVFGRLHSCLQPKHWLALNARYSTHMASKVGAIGRIVAHVTSPAPRLFLTKAVTAWAYPQLGGAERPVSQKVTLDVDDDAPAWRKAAVAKAQQAINAKLKQRQEAPCEGVIILPAHNYDMNTWDLDGNPERTRRDWRRKIFKGLDKMVDEALVEAGEILSKEGVLFDDQDAA</sequence>
<dbReference type="EMBL" id="JACGDA010000048">
    <property type="protein sequence ID" value="MBA6149652.1"/>
    <property type="molecule type" value="Genomic_DNA"/>
</dbReference>
<reference evidence="1 2" key="1">
    <citation type="submission" date="2020-07" db="EMBL/GenBank/DDBJ databases">
        <title>Diversity of carbapenemase encoding genes among Pseudomonas putida group clinical isolates in a tertiary Brazilian hospital.</title>
        <authorList>
            <person name="Alberto-Lei F."/>
            <person name="Nodari C.S."/>
            <person name="Streling A.P."/>
            <person name="Paulino J.T."/>
            <person name="Bessa-Neto F.O."/>
            <person name="Cayo R."/>
            <person name="Gales A.C."/>
        </authorList>
    </citation>
    <scope>NUCLEOTIDE SEQUENCE [LARGE SCALE GENOMIC DNA]</scope>
    <source>
        <strain evidence="1 2">11213</strain>
    </source>
</reference>
<comment type="caution">
    <text evidence="1">The sequence shown here is derived from an EMBL/GenBank/DDBJ whole genome shotgun (WGS) entry which is preliminary data.</text>
</comment>
<gene>
    <name evidence="1" type="ORF">H4C15_19410</name>
</gene>
<dbReference type="Proteomes" id="UP000577346">
    <property type="component" value="Unassembled WGS sequence"/>
</dbReference>
<evidence type="ECO:0008006" key="3">
    <source>
        <dbReference type="Google" id="ProtNLM"/>
    </source>
</evidence>
<name>A0A7W2R0I0_9PSED</name>
<accession>A0A7W2R0I0</accession>